<feature type="domain" description="ABC transporter" evidence="5">
    <location>
        <begin position="288"/>
        <end position="523"/>
    </location>
</feature>
<dbReference type="InterPro" id="IPR017871">
    <property type="entry name" value="ABC_transporter-like_CS"/>
</dbReference>
<gene>
    <name evidence="6" type="ORF">ACFP0N_19735</name>
</gene>
<comment type="caution">
    <text evidence="6">The sequence shown here is derived from an EMBL/GenBank/DDBJ whole genome shotgun (WGS) entry which is preliminary data.</text>
</comment>
<dbReference type="InterPro" id="IPR027417">
    <property type="entry name" value="P-loop_NTPase"/>
</dbReference>
<dbReference type="SUPFAM" id="SSF52540">
    <property type="entry name" value="P-loop containing nucleoside triphosphate hydrolases"/>
    <property type="match status" value="2"/>
</dbReference>
<evidence type="ECO:0000259" key="5">
    <source>
        <dbReference type="PROSITE" id="PS50893"/>
    </source>
</evidence>
<dbReference type="Pfam" id="PF00005">
    <property type="entry name" value="ABC_tran"/>
    <property type="match status" value="2"/>
</dbReference>
<comment type="similarity">
    <text evidence="1">Belongs to the ABC transporter superfamily.</text>
</comment>
<keyword evidence="7" id="KW-1185">Reference proteome</keyword>
<dbReference type="InterPro" id="IPR050095">
    <property type="entry name" value="ECF_ABC_transporter_ATP-bd"/>
</dbReference>
<dbReference type="Gene3D" id="3.40.50.300">
    <property type="entry name" value="P-loop containing nucleotide triphosphate hydrolases"/>
    <property type="match status" value="2"/>
</dbReference>
<evidence type="ECO:0000313" key="6">
    <source>
        <dbReference type="EMBL" id="MFC5887205.1"/>
    </source>
</evidence>
<dbReference type="Proteomes" id="UP001596067">
    <property type="component" value="Unassembled WGS sequence"/>
</dbReference>
<accession>A0ABW1EZD2</accession>
<dbReference type="EMBL" id="JBHSOD010000024">
    <property type="protein sequence ID" value="MFC5887205.1"/>
    <property type="molecule type" value="Genomic_DNA"/>
</dbReference>
<dbReference type="GO" id="GO:0005524">
    <property type="term" value="F:ATP binding"/>
    <property type="evidence" value="ECO:0007669"/>
    <property type="project" value="UniProtKB-KW"/>
</dbReference>
<proteinExistence type="inferred from homology"/>
<evidence type="ECO:0000313" key="7">
    <source>
        <dbReference type="Proteomes" id="UP001596067"/>
    </source>
</evidence>
<evidence type="ECO:0000256" key="2">
    <source>
        <dbReference type="ARBA" id="ARBA00022448"/>
    </source>
</evidence>
<keyword evidence="4 6" id="KW-0067">ATP-binding</keyword>
<dbReference type="InterPro" id="IPR003593">
    <property type="entry name" value="AAA+_ATPase"/>
</dbReference>
<evidence type="ECO:0000256" key="1">
    <source>
        <dbReference type="ARBA" id="ARBA00005417"/>
    </source>
</evidence>
<protein>
    <submittedName>
        <fullName evidence="6">ABC transporter ATP-binding protein</fullName>
    </submittedName>
</protein>
<evidence type="ECO:0000256" key="3">
    <source>
        <dbReference type="ARBA" id="ARBA00022741"/>
    </source>
</evidence>
<feature type="domain" description="ABC transporter" evidence="5">
    <location>
        <begin position="2"/>
        <end position="242"/>
    </location>
</feature>
<dbReference type="SMART" id="SM00382">
    <property type="entry name" value="AAA"/>
    <property type="match status" value="2"/>
</dbReference>
<dbReference type="PANTHER" id="PTHR43553">
    <property type="entry name" value="HEAVY METAL TRANSPORTER"/>
    <property type="match status" value="1"/>
</dbReference>
<dbReference type="PROSITE" id="PS50893">
    <property type="entry name" value="ABC_TRANSPORTER_2"/>
    <property type="match status" value="2"/>
</dbReference>
<organism evidence="6 7">
    <name type="scientific">Kitasatospora aburaviensis</name>
    <dbReference type="NCBI Taxonomy" id="67265"/>
    <lineage>
        <taxon>Bacteria</taxon>
        <taxon>Bacillati</taxon>
        <taxon>Actinomycetota</taxon>
        <taxon>Actinomycetes</taxon>
        <taxon>Kitasatosporales</taxon>
        <taxon>Streptomycetaceae</taxon>
        <taxon>Kitasatospora</taxon>
    </lineage>
</organism>
<evidence type="ECO:0000256" key="4">
    <source>
        <dbReference type="ARBA" id="ARBA00022840"/>
    </source>
</evidence>
<dbReference type="PROSITE" id="PS00211">
    <property type="entry name" value="ABC_TRANSPORTER_1"/>
    <property type="match status" value="1"/>
</dbReference>
<dbReference type="InterPro" id="IPR003439">
    <property type="entry name" value="ABC_transporter-like_ATP-bd"/>
</dbReference>
<dbReference type="CDD" id="cd03225">
    <property type="entry name" value="ABC_cobalt_CbiO_domain1"/>
    <property type="match status" value="1"/>
</dbReference>
<reference evidence="7" key="1">
    <citation type="journal article" date="2019" name="Int. J. Syst. Evol. Microbiol.">
        <title>The Global Catalogue of Microorganisms (GCM) 10K type strain sequencing project: providing services to taxonomists for standard genome sequencing and annotation.</title>
        <authorList>
            <consortium name="The Broad Institute Genomics Platform"/>
            <consortium name="The Broad Institute Genome Sequencing Center for Infectious Disease"/>
            <person name="Wu L."/>
            <person name="Ma J."/>
        </authorList>
    </citation>
    <scope>NUCLEOTIDE SEQUENCE [LARGE SCALE GENOMIC DNA]</scope>
    <source>
        <strain evidence="7">CGMCC 4.1469</strain>
    </source>
</reference>
<name>A0ABW1EZD2_9ACTN</name>
<dbReference type="RefSeq" id="WP_313761529.1">
    <property type="nucleotide sequence ID" value="NZ_BAAAVH010000077.1"/>
</dbReference>
<keyword evidence="2" id="KW-0813">Transport</keyword>
<keyword evidence="3" id="KW-0547">Nucleotide-binding</keyword>
<sequence length="547" mass="57810">MIRFDRVGVVYDGETTPVLRDVDLYIPEGELCLVVGRTGVGKSTLLGAVNGLVPHFTGGTLRGRVTVDGRDTAHHPPRELADVVGVVGQDPLAGFTTDTVEEELAYVMEQLAIPPDVMRKRVEETLDLLGLADLRHRALYELSGGQQQRVAIGSVLTAHPRVLVLDEPTSALDPTAAEEVLAAITRLVHDLGVTVLLAEHRLERVVQYADRVAYLPGDGTVVHGPPAEVFQDTAIAPPVVDLGRLAGWRPLPLSVRDARRAAAPLRERLTAVPVPPPRRKAVAGETVLDARGVVVRYGPVAAVREADLALRAGEVTALMGRNGSGKSSLLWALQGSGPRQGGTVKVTGAGGGKAEDPKRLPAARARQLVGLVPQTPTDLLYLETVAQELAQSDLEAERDSGPTARQILDRLAPGIPDDTHPRDLSEGQKLALVLAIQLAAAPRVVLLDEPTRGLDYQAKAALTGIVDALAAEGRTVVVSTHDVEFVATAADRVVVMAEGEIVADGPTAEVIVASPTFAPQTAKILAPLAYLTTRQVAEALAPAESAR</sequence>
<dbReference type="InterPro" id="IPR015856">
    <property type="entry name" value="ABC_transpr_CbiO/EcfA_su"/>
</dbReference>